<sequence>MCHIAMPFQPDNQNLEPHGYARTIFYLHLLKPDPDKKPYDLILLKDSVQNSFSKCQKSKRNFCFGNDASEKCVFDLYPEGAISTS</sequence>
<gene>
    <name evidence="1" type="ORF">JTE90_003790</name>
</gene>
<evidence type="ECO:0000313" key="1">
    <source>
        <dbReference type="EMBL" id="KAG8193304.1"/>
    </source>
</evidence>
<reference evidence="1 2" key="1">
    <citation type="journal article" date="2022" name="Nat. Ecol. Evol.">
        <title>A masculinizing supergene underlies an exaggerated male reproductive morph in a spider.</title>
        <authorList>
            <person name="Hendrickx F."/>
            <person name="De Corte Z."/>
            <person name="Sonet G."/>
            <person name="Van Belleghem S.M."/>
            <person name="Kostlbacher S."/>
            <person name="Vangestel C."/>
        </authorList>
    </citation>
    <scope>NUCLEOTIDE SEQUENCE [LARGE SCALE GENOMIC DNA]</scope>
    <source>
        <strain evidence="1">W744_W776</strain>
    </source>
</reference>
<protein>
    <submittedName>
        <fullName evidence="1">Uncharacterized protein</fullName>
    </submittedName>
</protein>
<dbReference type="AlphaFoldDB" id="A0AAV6V9H5"/>
<accession>A0AAV6V9H5</accession>
<keyword evidence="2" id="KW-1185">Reference proteome</keyword>
<proteinExistence type="predicted"/>
<name>A0AAV6V9H5_9ARAC</name>
<comment type="caution">
    <text evidence="1">The sequence shown here is derived from an EMBL/GenBank/DDBJ whole genome shotgun (WGS) entry which is preliminary data.</text>
</comment>
<evidence type="ECO:0000313" key="2">
    <source>
        <dbReference type="Proteomes" id="UP000827092"/>
    </source>
</evidence>
<dbReference type="EMBL" id="JAFNEN010000125">
    <property type="protein sequence ID" value="KAG8193304.1"/>
    <property type="molecule type" value="Genomic_DNA"/>
</dbReference>
<dbReference type="Proteomes" id="UP000827092">
    <property type="component" value="Unassembled WGS sequence"/>
</dbReference>
<organism evidence="1 2">
    <name type="scientific">Oedothorax gibbosus</name>
    <dbReference type="NCBI Taxonomy" id="931172"/>
    <lineage>
        <taxon>Eukaryota</taxon>
        <taxon>Metazoa</taxon>
        <taxon>Ecdysozoa</taxon>
        <taxon>Arthropoda</taxon>
        <taxon>Chelicerata</taxon>
        <taxon>Arachnida</taxon>
        <taxon>Araneae</taxon>
        <taxon>Araneomorphae</taxon>
        <taxon>Entelegynae</taxon>
        <taxon>Araneoidea</taxon>
        <taxon>Linyphiidae</taxon>
        <taxon>Erigoninae</taxon>
        <taxon>Oedothorax</taxon>
    </lineage>
</organism>